<evidence type="ECO:0000313" key="2">
    <source>
        <dbReference type="Proteomes" id="UP000655420"/>
    </source>
</evidence>
<gene>
    <name evidence="1" type="ORF">H0I76_15680</name>
</gene>
<reference evidence="1" key="1">
    <citation type="submission" date="2020-12" db="EMBL/GenBank/DDBJ databases">
        <title>Bacterial taxonomy.</title>
        <authorList>
            <person name="Pan X."/>
        </authorList>
    </citation>
    <scope>NUCLEOTIDE SEQUENCE</scope>
    <source>
        <strain evidence="1">M0105</strain>
    </source>
</reference>
<organism evidence="1 2">
    <name type="scientific">Thermohalobaculum xanthum</name>
    <dbReference type="NCBI Taxonomy" id="2753746"/>
    <lineage>
        <taxon>Bacteria</taxon>
        <taxon>Pseudomonadati</taxon>
        <taxon>Pseudomonadota</taxon>
        <taxon>Alphaproteobacteria</taxon>
        <taxon>Rhodobacterales</taxon>
        <taxon>Paracoccaceae</taxon>
        <taxon>Thermohalobaculum</taxon>
    </lineage>
</organism>
<accession>A0A8J7M8N3</accession>
<dbReference type="AlphaFoldDB" id="A0A8J7M8N3"/>
<protein>
    <submittedName>
        <fullName evidence="1">Uncharacterized protein</fullName>
    </submittedName>
</protein>
<dbReference type="RefSeq" id="WP_200611769.1">
    <property type="nucleotide sequence ID" value="NZ_JAEHHL010000009.1"/>
</dbReference>
<keyword evidence="2" id="KW-1185">Reference proteome</keyword>
<name>A0A8J7M8N3_9RHOB</name>
<sequence>MAGNLNIAFPEDDAAFAALREQQQQAHDEIARNSEIVQKYKAHINAVSSVFAPRRPDPTTEETERAREASRNVRAARVKLRDLELPLREARSKAARQIADQARPEYLARLGAYAAAYLKSHEAELVALEEIFALRGELEARAVPLGTFPIVPFERKFENVSWRRQVVREDALELVRLGALKPADVPSALRKYWGLA</sequence>
<proteinExistence type="predicted"/>
<evidence type="ECO:0000313" key="1">
    <source>
        <dbReference type="EMBL" id="MBK0400639.1"/>
    </source>
</evidence>
<comment type="caution">
    <text evidence="1">The sequence shown here is derived from an EMBL/GenBank/DDBJ whole genome shotgun (WGS) entry which is preliminary data.</text>
</comment>
<dbReference type="Proteomes" id="UP000655420">
    <property type="component" value="Unassembled WGS sequence"/>
</dbReference>
<dbReference type="EMBL" id="JAEHHL010000009">
    <property type="protein sequence ID" value="MBK0400639.1"/>
    <property type="molecule type" value="Genomic_DNA"/>
</dbReference>